<dbReference type="InterPro" id="IPR013630">
    <property type="entry name" value="Methyltransf_Zn-bd_dom_put"/>
</dbReference>
<dbReference type="InterPro" id="IPR029063">
    <property type="entry name" value="SAM-dependent_MTases_sf"/>
</dbReference>
<evidence type="ECO:0000313" key="4">
    <source>
        <dbReference type="EMBL" id="MCT7965205.1"/>
    </source>
</evidence>
<feature type="coiled-coil region" evidence="1">
    <location>
        <begin position="291"/>
        <end position="318"/>
    </location>
</feature>
<dbReference type="Pfam" id="PF13489">
    <property type="entry name" value="Methyltransf_23"/>
    <property type="match status" value="1"/>
</dbReference>
<dbReference type="EMBL" id="JAMXFF010000002">
    <property type="protein sequence ID" value="MCT7965205.1"/>
    <property type="molecule type" value="Genomic_DNA"/>
</dbReference>
<keyword evidence="4" id="KW-0808">Transferase</keyword>
<evidence type="ECO:0000259" key="3">
    <source>
        <dbReference type="Pfam" id="PF08484"/>
    </source>
</evidence>
<feature type="domain" description="Methyltransferase putative zinc binding" evidence="2">
    <location>
        <begin position="8"/>
        <end position="69"/>
    </location>
</feature>
<dbReference type="Gene3D" id="3.40.50.150">
    <property type="entry name" value="Vaccinia Virus protein VP39"/>
    <property type="match status" value="1"/>
</dbReference>
<sequence length="413" mass="46627">MSRLLNPCRSCGETGLQLILSLGETPLANRLLTAEQLREPEPKYPLDLAFCPHCTLVQITETVPPEQLFREYVYFSSFSDTVLENAKTIATRLIGDRHLSTDSLVIEIASNDGYLLQYYQQQGIPVLGIEPAVNIATVAQTQRGIPTLSEFFGETLAQQLKQQGKQADLIHANNVLAHVPDLNGFVAGINILLKEHGMAVIEVPYLRELIDGVEFDTIYHEHLCYFSLTALDSLFQRQGLRIVAVEQLPIHGGSLRIFVQKECIGSNGRSAEVMELLENEKNWGVNQLYFYQSFRQKVEDLRQNLLNLLTDLKNKNQQIAVYGASAKGSTLLNYFGIDKNLLDFVVDRSQIKQGQYTPGTHLPIYPPDKLLEVMPDYVLLLTWNFAEEILQQQAEYRRLGGHFIVPIPEVKIL</sequence>
<dbReference type="CDD" id="cd01635">
    <property type="entry name" value="Glycosyltransferase_GTB-type"/>
    <property type="match status" value="1"/>
</dbReference>
<dbReference type="PANTHER" id="PTHR43861:SF5">
    <property type="entry name" value="BLL5978 PROTEIN"/>
    <property type="match status" value="1"/>
</dbReference>
<dbReference type="InterPro" id="IPR038576">
    <property type="entry name" value="Methyltransf_Zn-bd_dom_put_sf"/>
</dbReference>
<keyword evidence="5" id="KW-1185">Reference proteome</keyword>
<dbReference type="RefSeq" id="WP_368004909.1">
    <property type="nucleotide sequence ID" value="NZ_JAMXFF010000002.1"/>
</dbReference>
<protein>
    <submittedName>
        <fullName evidence="4">Class I SAM-dependent methyltransferase</fullName>
    </submittedName>
</protein>
<keyword evidence="4" id="KW-0489">Methyltransferase</keyword>
<dbReference type="PANTHER" id="PTHR43861">
    <property type="entry name" value="TRANS-ACONITATE 2-METHYLTRANSFERASE-RELATED"/>
    <property type="match status" value="1"/>
</dbReference>
<keyword evidence="1" id="KW-0175">Coiled coil</keyword>
<feature type="domain" description="C-methyltransferase" evidence="3">
    <location>
        <begin position="249"/>
        <end position="408"/>
    </location>
</feature>
<evidence type="ECO:0000313" key="5">
    <source>
        <dbReference type="Proteomes" id="UP001525890"/>
    </source>
</evidence>
<dbReference type="Gene3D" id="6.20.50.110">
    <property type="entry name" value="Methyltransferase, zinc-binding domain"/>
    <property type="match status" value="1"/>
</dbReference>
<gene>
    <name evidence="4" type="ORF">NG799_02525</name>
</gene>
<dbReference type="GO" id="GO:0008168">
    <property type="term" value="F:methyltransferase activity"/>
    <property type="evidence" value="ECO:0007669"/>
    <property type="project" value="UniProtKB-KW"/>
</dbReference>
<dbReference type="GO" id="GO:0032259">
    <property type="term" value="P:methylation"/>
    <property type="evidence" value="ECO:0007669"/>
    <property type="project" value="UniProtKB-KW"/>
</dbReference>
<accession>A0ABT2MMI1</accession>
<reference evidence="4 5" key="1">
    <citation type="journal article" date="2022" name="Front. Microbiol.">
        <title>High genomic differentiation and limited gene flow indicate recent cryptic speciation within the genus Laspinema (cyanobacteria).</title>
        <authorList>
            <person name="Stanojkovic A."/>
            <person name="Skoupy S."/>
            <person name="Skaloud P."/>
            <person name="Dvorak P."/>
        </authorList>
    </citation>
    <scope>NUCLEOTIDE SEQUENCE [LARGE SCALE GENOMIC DNA]</scope>
    <source>
        <strain evidence="4 5">D2a</strain>
    </source>
</reference>
<dbReference type="Gene3D" id="6.10.250.3100">
    <property type="match status" value="1"/>
</dbReference>
<dbReference type="Pfam" id="PF08484">
    <property type="entry name" value="Methyltransf_14"/>
    <property type="match status" value="1"/>
</dbReference>
<organism evidence="4 5">
    <name type="scientific">Laspinema palackyanum D2a</name>
    <dbReference type="NCBI Taxonomy" id="2953684"/>
    <lineage>
        <taxon>Bacteria</taxon>
        <taxon>Bacillati</taxon>
        <taxon>Cyanobacteriota</taxon>
        <taxon>Cyanophyceae</taxon>
        <taxon>Oscillatoriophycideae</taxon>
        <taxon>Oscillatoriales</taxon>
        <taxon>Laspinemataceae</taxon>
        <taxon>Laspinema</taxon>
        <taxon>Laspinema palackyanum</taxon>
    </lineage>
</organism>
<dbReference type="SUPFAM" id="SSF53335">
    <property type="entry name" value="S-adenosyl-L-methionine-dependent methyltransferases"/>
    <property type="match status" value="1"/>
</dbReference>
<dbReference type="Pfam" id="PF08421">
    <property type="entry name" value="Methyltransf_13"/>
    <property type="match status" value="1"/>
</dbReference>
<dbReference type="InterPro" id="IPR013691">
    <property type="entry name" value="MeTrfase_14"/>
</dbReference>
<proteinExistence type="predicted"/>
<dbReference type="Proteomes" id="UP001525890">
    <property type="component" value="Unassembled WGS sequence"/>
</dbReference>
<evidence type="ECO:0000256" key="1">
    <source>
        <dbReference type="SAM" id="Coils"/>
    </source>
</evidence>
<comment type="caution">
    <text evidence="4">The sequence shown here is derived from an EMBL/GenBank/DDBJ whole genome shotgun (WGS) entry which is preliminary data.</text>
</comment>
<evidence type="ECO:0000259" key="2">
    <source>
        <dbReference type="Pfam" id="PF08421"/>
    </source>
</evidence>
<name>A0ABT2MMI1_9CYAN</name>
<dbReference type="Gene3D" id="3.40.50.720">
    <property type="entry name" value="NAD(P)-binding Rossmann-like Domain"/>
    <property type="match status" value="1"/>
</dbReference>